<gene>
    <name evidence="2" type="ORF">EKN06_13515</name>
</gene>
<evidence type="ECO:0000259" key="1">
    <source>
        <dbReference type="SMART" id="SM00470"/>
    </source>
</evidence>
<dbReference type="Pfam" id="PF02195">
    <property type="entry name" value="ParB_N"/>
    <property type="match status" value="1"/>
</dbReference>
<dbReference type="SMART" id="SM00470">
    <property type="entry name" value="ParB"/>
    <property type="match status" value="1"/>
</dbReference>
<evidence type="ECO:0000313" key="2">
    <source>
        <dbReference type="EMBL" id="RVQ65538.1"/>
    </source>
</evidence>
<feature type="non-terminal residue" evidence="2">
    <location>
        <position position="79"/>
    </location>
</feature>
<reference evidence="2 3" key="1">
    <citation type="submission" date="2018-12" db="EMBL/GenBank/DDBJ databases">
        <title>Croceicoccus ponticola sp. nov., a lipolytic bacterium isolated from seawater.</title>
        <authorList>
            <person name="Yoon J.-H."/>
        </authorList>
    </citation>
    <scope>NUCLEOTIDE SEQUENCE [LARGE SCALE GENOMIC DNA]</scope>
    <source>
        <strain evidence="2 3">GM-16</strain>
    </source>
</reference>
<dbReference type="Gene3D" id="3.90.1530.10">
    <property type="entry name" value="Conserved hypothetical protein from pyrococcus furiosus pfu- 392566-001, ParB domain"/>
    <property type="match status" value="1"/>
</dbReference>
<dbReference type="GO" id="GO:0005694">
    <property type="term" value="C:chromosome"/>
    <property type="evidence" value="ECO:0007669"/>
    <property type="project" value="TreeGrafter"/>
</dbReference>
<dbReference type="SUPFAM" id="SSF110849">
    <property type="entry name" value="ParB/Sulfiredoxin"/>
    <property type="match status" value="1"/>
</dbReference>
<dbReference type="InterPro" id="IPR050336">
    <property type="entry name" value="Chromosome_partition/occlusion"/>
</dbReference>
<name>A0A437GV50_9SPHN</name>
<dbReference type="PANTHER" id="PTHR33375:SF1">
    <property type="entry name" value="CHROMOSOME-PARTITIONING PROTEIN PARB-RELATED"/>
    <property type="match status" value="1"/>
</dbReference>
<dbReference type="InterPro" id="IPR003115">
    <property type="entry name" value="ParB_N"/>
</dbReference>
<organism evidence="2 3">
    <name type="scientific">Croceicoccus ponticola</name>
    <dbReference type="NCBI Taxonomy" id="2217664"/>
    <lineage>
        <taxon>Bacteria</taxon>
        <taxon>Pseudomonadati</taxon>
        <taxon>Pseudomonadota</taxon>
        <taxon>Alphaproteobacteria</taxon>
        <taxon>Sphingomonadales</taxon>
        <taxon>Erythrobacteraceae</taxon>
        <taxon>Croceicoccus</taxon>
    </lineage>
</organism>
<dbReference type="EMBL" id="RXOL01000007">
    <property type="protein sequence ID" value="RVQ65538.1"/>
    <property type="molecule type" value="Genomic_DNA"/>
</dbReference>
<evidence type="ECO:0000313" key="3">
    <source>
        <dbReference type="Proteomes" id="UP000283003"/>
    </source>
</evidence>
<dbReference type="GO" id="GO:0008168">
    <property type="term" value="F:methyltransferase activity"/>
    <property type="evidence" value="ECO:0007669"/>
    <property type="project" value="UniProtKB-KW"/>
</dbReference>
<protein>
    <submittedName>
        <fullName evidence="2">DNA methylase N-4</fullName>
    </submittedName>
</protein>
<dbReference type="InterPro" id="IPR036086">
    <property type="entry name" value="ParB/Sulfiredoxin_sf"/>
</dbReference>
<keyword evidence="3" id="KW-1185">Reference proteome</keyword>
<dbReference type="Proteomes" id="UP000283003">
    <property type="component" value="Unassembled WGS sequence"/>
</dbReference>
<dbReference type="GO" id="GO:0032259">
    <property type="term" value="P:methylation"/>
    <property type="evidence" value="ECO:0007669"/>
    <property type="project" value="UniProtKB-KW"/>
</dbReference>
<dbReference type="CDD" id="cd16403">
    <property type="entry name" value="ParB_N_like_MT"/>
    <property type="match status" value="1"/>
</dbReference>
<dbReference type="PANTHER" id="PTHR33375">
    <property type="entry name" value="CHROMOSOME-PARTITIONING PROTEIN PARB-RELATED"/>
    <property type="match status" value="1"/>
</dbReference>
<proteinExistence type="predicted"/>
<accession>A0A437GV50</accession>
<sequence>MEAAQAAHRPLTVVYKPIESLTPDPRNARTHPKRQIEQIVASIRAFGFTNPILTDPQGNLIAGHGRLRAAKAMDLAEVP</sequence>
<comment type="caution">
    <text evidence="2">The sequence shown here is derived from an EMBL/GenBank/DDBJ whole genome shotgun (WGS) entry which is preliminary data.</text>
</comment>
<feature type="domain" description="ParB-like N-terminal" evidence="1">
    <location>
        <begin position="14"/>
        <end position="79"/>
    </location>
</feature>
<dbReference type="AlphaFoldDB" id="A0A437GV50"/>
<dbReference type="GO" id="GO:0007059">
    <property type="term" value="P:chromosome segregation"/>
    <property type="evidence" value="ECO:0007669"/>
    <property type="project" value="TreeGrafter"/>
</dbReference>
<keyword evidence="2" id="KW-0489">Methyltransferase</keyword>
<keyword evidence="2" id="KW-0808">Transferase</keyword>
<dbReference type="GO" id="GO:0045881">
    <property type="term" value="P:positive regulation of sporulation resulting in formation of a cellular spore"/>
    <property type="evidence" value="ECO:0007669"/>
    <property type="project" value="TreeGrafter"/>
</dbReference>